<dbReference type="Pfam" id="PF05954">
    <property type="entry name" value="Phage_GPD"/>
    <property type="match status" value="1"/>
</dbReference>
<name>A0A348FYG0_9HYPH</name>
<sequence length="361" mass="38312">MTPAYRILADGVDISGRLTGRMVELRLVDVDGETSDELTLLISNWDGAIAKPRKGALLSVEIGYLETGLVFMGLYKVQTTKKMGPKAAFEITAHAADYRGSLKSQKTRTHEGTLGAVVARIAGEHGLSAAVDPALAAVRIKTLPQTEESDMHLLTRLARQYGAIFKPAAGKLLFVRRGSGTTASGQAAAGLSVTPNDLSEFEITDQDEPTRKKTEAKWYDRGKASRESVVAGEGEPRYEFPHLFRSKEDAQRAVDARQRDFARAGKGFTGTLLGRPTVAAGQPMTTRGFGDDDDHGWTLKRVEHEMVEGGYTTRIEAEVQETGTGGAGDAGGRSGTSGSSGSRLTAPNNSAGDVSGGGNVA</sequence>
<accession>A0A348FYG0</accession>
<feature type="region of interest" description="Disordered" evidence="1">
    <location>
        <begin position="318"/>
        <end position="361"/>
    </location>
</feature>
<feature type="region of interest" description="Disordered" evidence="1">
    <location>
        <begin position="273"/>
        <end position="292"/>
    </location>
</feature>
<dbReference type="SUPFAM" id="SSF69279">
    <property type="entry name" value="Phage tail proteins"/>
    <property type="match status" value="1"/>
</dbReference>
<reference evidence="2 3" key="1">
    <citation type="submission" date="2018-08" db="EMBL/GenBank/DDBJ databases">
        <title>Complete genome sequencing of Blastochloris tepida GI.</title>
        <authorList>
            <person name="Tsukatani Y."/>
            <person name="Mori H."/>
        </authorList>
    </citation>
    <scope>NUCLEOTIDE SEQUENCE [LARGE SCALE GENOMIC DNA]</scope>
    <source>
        <strain evidence="2 3">GI</strain>
    </source>
</reference>
<organism evidence="2 3">
    <name type="scientific">Blastochloris tepida</name>
    <dbReference type="NCBI Taxonomy" id="2233851"/>
    <lineage>
        <taxon>Bacteria</taxon>
        <taxon>Pseudomonadati</taxon>
        <taxon>Pseudomonadota</taxon>
        <taxon>Alphaproteobacteria</taxon>
        <taxon>Hyphomicrobiales</taxon>
        <taxon>Blastochloridaceae</taxon>
        <taxon>Blastochloris</taxon>
    </lineage>
</organism>
<evidence type="ECO:0000256" key="1">
    <source>
        <dbReference type="SAM" id="MobiDB-lite"/>
    </source>
</evidence>
<dbReference type="Proteomes" id="UP000266934">
    <property type="component" value="Chromosome"/>
</dbReference>
<evidence type="ECO:0000313" key="2">
    <source>
        <dbReference type="EMBL" id="BBF92343.1"/>
    </source>
</evidence>
<gene>
    <name evidence="2" type="primary">D</name>
    <name evidence="2" type="ORF">BLTE_10280</name>
</gene>
<dbReference type="AlphaFoldDB" id="A0A348FYG0"/>
<feature type="compositionally biased region" description="Gly residues" evidence="1">
    <location>
        <begin position="323"/>
        <end position="335"/>
    </location>
</feature>
<keyword evidence="3" id="KW-1185">Reference proteome</keyword>
<dbReference type="OrthoDB" id="4070623at2"/>
<proteinExistence type="predicted"/>
<evidence type="ECO:0000313" key="3">
    <source>
        <dbReference type="Proteomes" id="UP000266934"/>
    </source>
</evidence>
<dbReference type="KEGG" id="blag:BLTE_10280"/>
<dbReference type="RefSeq" id="WP_126398213.1">
    <property type="nucleotide sequence ID" value="NZ_AP018907.1"/>
</dbReference>
<protein>
    <submittedName>
        <fullName evidence="2">Phage late control protein</fullName>
    </submittedName>
</protein>
<dbReference type="EMBL" id="AP018907">
    <property type="protein sequence ID" value="BBF92343.1"/>
    <property type="molecule type" value="Genomic_DNA"/>
</dbReference>